<dbReference type="AlphaFoldDB" id="A0AAN9L3L6"/>
<sequence length="103" mass="11659">MDGLNMTRRINKQGFLNPYWTFTWPDLEVSDQRYRGLLSNQLCIPKSPICLLNIDSIDIKGNLEPCLSISIITIPMYCAAFPGHFLYMTLAQTTFNAALVDSP</sequence>
<comment type="caution">
    <text evidence="1">The sequence shown here is derived from an EMBL/GenBank/DDBJ whole genome shotgun (WGS) entry which is preliminary data.</text>
</comment>
<reference evidence="1 2" key="1">
    <citation type="submission" date="2024-01" db="EMBL/GenBank/DDBJ databases">
        <title>The genomes of 5 underutilized Papilionoideae crops provide insights into root nodulation and disease resistanc.</title>
        <authorList>
            <person name="Jiang F."/>
        </authorList>
    </citation>
    <scope>NUCLEOTIDE SEQUENCE [LARGE SCALE GENOMIC DNA]</scope>
    <source>
        <strain evidence="1">LVBAO_FW01</strain>
        <tissue evidence="1">Leaves</tissue>
    </source>
</reference>
<organism evidence="1 2">
    <name type="scientific">Canavalia gladiata</name>
    <name type="common">Sword bean</name>
    <name type="synonym">Dolichos gladiatus</name>
    <dbReference type="NCBI Taxonomy" id="3824"/>
    <lineage>
        <taxon>Eukaryota</taxon>
        <taxon>Viridiplantae</taxon>
        <taxon>Streptophyta</taxon>
        <taxon>Embryophyta</taxon>
        <taxon>Tracheophyta</taxon>
        <taxon>Spermatophyta</taxon>
        <taxon>Magnoliopsida</taxon>
        <taxon>eudicotyledons</taxon>
        <taxon>Gunneridae</taxon>
        <taxon>Pentapetalae</taxon>
        <taxon>rosids</taxon>
        <taxon>fabids</taxon>
        <taxon>Fabales</taxon>
        <taxon>Fabaceae</taxon>
        <taxon>Papilionoideae</taxon>
        <taxon>50 kb inversion clade</taxon>
        <taxon>NPAAA clade</taxon>
        <taxon>indigoferoid/millettioid clade</taxon>
        <taxon>Phaseoleae</taxon>
        <taxon>Canavalia</taxon>
    </lineage>
</organism>
<proteinExistence type="predicted"/>
<dbReference type="Proteomes" id="UP001367508">
    <property type="component" value="Unassembled WGS sequence"/>
</dbReference>
<keyword evidence="2" id="KW-1185">Reference proteome</keyword>
<protein>
    <submittedName>
        <fullName evidence="1">Uncharacterized protein</fullName>
    </submittedName>
</protein>
<gene>
    <name evidence="1" type="ORF">VNO77_22971</name>
</gene>
<name>A0AAN9L3L6_CANGL</name>
<accession>A0AAN9L3L6</accession>
<evidence type="ECO:0000313" key="2">
    <source>
        <dbReference type="Proteomes" id="UP001367508"/>
    </source>
</evidence>
<evidence type="ECO:0000313" key="1">
    <source>
        <dbReference type="EMBL" id="KAK7328845.1"/>
    </source>
</evidence>
<dbReference type="EMBL" id="JAYMYQ010000005">
    <property type="protein sequence ID" value="KAK7328845.1"/>
    <property type="molecule type" value="Genomic_DNA"/>
</dbReference>